<keyword evidence="3" id="KW-0648">Protein biosynthesis</keyword>
<accession>A0AAU9XPQ8</accession>
<dbReference type="PANTHER" id="PTHR23001">
    <property type="entry name" value="EUKARYOTIC TRANSLATION INITIATION FACTOR"/>
    <property type="match status" value="1"/>
</dbReference>
<dbReference type="GO" id="GO:0005850">
    <property type="term" value="C:eukaryotic translation initiation factor 2 complex"/>
    <property type="evidence" value="ECO:0007669"/>
    <property type="project" value="TreeGrafter"/>
</dbReference>
<gene>
    <name evidence="8" type="ORF">PMEA_00027473</name>
</gene>
<feature type="region of interest" description="Disordered" evidence="6">
    <location>
        <begin position="1"/>
        <end position="170"/>
    </location>
</feature>
<dbReference type="Gene3D" id="3.30.30.170">
    <property type="match status" value="1"/>
</dbReference>
<dbReference type="Pfam" id="PF01873">
    <property type="entry name" value="eIF-5_eIF-2B"/>
    <property type="match status" value="1"/>
</dbReference>
<dbReference type="GO" id="GO:0003729">
    <property type="term" value="F:mRNA binding"/>
    <property type="evidence" value="ECO:0007669"/>
    <property type="project" value="TreeGrafter"/>
</dbReference>
<feature type="domain" description="Translation initiation factor IF2/IF5" evidence="7">
    <location>
        <begin position="203"/>
        <end position="312"/>
    </location>
</feature>
<proteinExistence type="inferred from homology"/>
<feature type="compositionally biased region" description="Acidic residues" evidence="6">
    <location>
        <begin position="154"/>
        <end position="168"/>
    </location>
</feature>
<feature type="compositionally biased region" description="Basic and acidic residues" evidence="6">
    <location>
        <begin position="39"/>
        <end position="63"/>
    </location>
</feature>
<reference evidence="8 9" key="1">
    <citation type="submission" date="2022-05" db="EMBL/GenBank/DDBJ databases">
        <authorList>
            <consortium name="Genoscope - CEA"/>
            <person name="William W."/>
        </authorList>
    </citation>
    <scope>NUCLEOTIDE SEQUENCE [LARGE SCALE GENOMIC DNA]</scope>
</reference>
<dbReference type="Proteomes" id="UP001159428">
    <property type="component" value="Unassembled WGS sequence"/>
</dbReference>
<keyword evidence="2" id="KW-0396">Initiation factor</keyword>
<evidence type="ECO:0000256" key="3">
    <source>
        <dbReference type="ARBA" id="ARBA00022917"/>
    </source>
</evidence>
<sequence length="337" mass="38632">MAEDEAMFDPTMKKKKKKKKVPLDLDALEEPSTPSNMDENTHEMENQENTVEEKEEKEDKDILDLDDFSGIKKKKKKKKKPYDMEGLEDALPDSASENKTEETGGNDGEKENNAETKDDLDFSFSTKKKKKKKKPVLDETDMNEVESKGIENGADSDADDDMLDDNDDNVPAWNDRDYTYEELLTRVFDIMRAKNPEMVTGEKKKFVMKPPQVVRIGTKKTSFANFTDICKILHRQPKHLLAFLLAELGTSGSIDGNNQLIIKGRFQQKMIENVLRRYIKEYVTCNTCRSPDTILQKETRLFFIQCETCGSRRSVASIKSGFQAITQKRAQLKSKQQ</sequence>
<evidence type="ECO:0000259" key="7">
    <source>
        <dbReference type="SMART" id="SM00653"/>
    </source>
</evidence>
<dbReference type="PANTHER" id="PTHR23001:SF3">
    <property type="entry name" value="EUKARYOTIC TRANSLATION INITIATION FACTOR 2 SUBUNIT 2"/>
    <property type="match status" value="1"/>
</dbReference>
<feature type="compositionally biased region" description="Basic residues" evidence="6">
    <location>
        <begin position="71"/>
        <end position="80"/>
    </location>
</feature>
<comment type="similarity">
    <text evidence="1">Belongs to the eIF-2-beta/eIF-5 family.</text>
</comment>
<evidence type="ECO:0000256" key="4">
    <source>
        <dbReference type="ARBA" id="ARBA00040874"/>
    </source>
</evidence>
<dbReference type="NCBIfam" id="NF003067">
    <property type="entry name" value="PRK03988.1"/>
    <property type="match status" value="1"/>
</dbReference>
<keyword evidence="9" id="KW-1185">Reference proteome</keyword>
<dbReference type="GO" id="GO:0001731">
    <property type="term" value="P:formation of translation preinitiation complex"/>
    <property type="evidence" value="ECO:0007669"/>
    <property type="project" value="TreeGrafter"/>
</dbReference>
<evidence type="ECO:0000256" key="2">
    <source>
        <dbReference type="ARBA" id="ARBA00022540"/>
    </source>
</evidence>
<dbReference type="GO" id="GO:0031369">
    <property type="term" value="F:translation initiation factor binding"/>
    <property type="evidence" value="ECO:0007669"/>
    <property type="project" value="TreeGrafter"/>
</dbReference>
<organism evidence="8 9">
    <name type="scientific">Pocillopora meandrina</name>
    <dbReference type="NCBI Taxonomy" id="46732"/>
    <lineage>
        <taxon>Eukaryota</taxon>
        <taxon>Metazoa</taxon>
        <taxon>Cnidaria</taxon>
        <taxon>Anthozoa</taxon>
        <taxon>Hexacorallia</taxon>
        <taxon>Scleractinia</taxon>
        <taxon>Astrocoeniina</taxon>
        <taxon>Pocilloporidae</taxon>
        <taxon>Pocillopora</taxon>
    </lineage>
</organism>
<evidence type="ECO:0000313" key="9">
    <source>
        <dbReference type="Proteomes" id="UP001159428"/>
    </source>
</evidence>
<comment type="caution">
    <text evidence="8">The sequence shown here is derived from an EMBL/GenBank/DDBJ whole genome shotgun (WGS) entry which is preliminary data.</text>
</comment>
<dbReference type="GO" id="GO:0003743">
    <property type="term" value="F:translation initiation factor activity"/>
    <property type="evidence" value="ECO:0007669"/>
    <property type="project" value="UniProtKB-KW"/>
</dbReference>
<evidence type="ECO:0000256" key="5">
    <source>
        <dbReference type="ARBA" id="ARBA00042452"/>
    </source>
</evidence>
<name>A0AAU9XPQ8_9CNID</name>
<dbReference type="FunFam" id="3.30.30.170:FF:000001">
    <property type="entry name" value="Eukaryotic translation initiation factor 2 subunit"/>
    <property type="match status" value="1"/>
</dbReference>
<dbReference type="AlphaFoldDB" id="A0AAU9XPQ8"/>
<dbReference type="InterPro" id="IPR045196">
    <property type="entry name" value="IF2/IF5"/>
</dbReference>
<dbReference type="EMBL" id="CALNXJ010000055">
    <property type="protein sequence ID" value="CAH3154254.1"/>
    <property type="molecule type" value="Genomic_DNA"/>
</dbReference>
<dbReference type="InterPro" id="IPR002735">
    <property type="entry name" value="Transl_init_fac_IF2/IF5_dom"/>
</dbReference>
<evidence type="ECO:0000256" key="6">
    <source>
        <dbReference type="SAM" id="MobiDB-lite"/>
    </source>
</evidence>
<evidence type="ECO:0000313" key="8">
    <source>
        <dbReference type="EMBL" id="CAH3154254.1"/>
    </source>
</evidence>
<dbReference type="SUPFAM" id="SSF100966">
    <property type="entry name" value="Translation initiation factor 2 beta, aIF2beta, N-terminal domain"/>
    <property type="match status" value="1"/>
</dbReference>
<feature type="compositionally biased region" description="Basic and acidic residues" evidence="6">
    <location>
        <begin position="96"/>
        <end position="120"/>
    </location>
</feature>
<dbReference type="SMART" id="SM00653">
    <property type="entry name" value="eIF2B_5"/>
    <property type="match status" value="1"/>
</dbReference>
<dbReference type="InterPro" id="IPR016189">
    <property type="entry name" value="Transl_init_fac_IF2/IF5_N"/>
</dbReference>
<protein>
    <recommendedName>
        <fullName evidence="4">Eukaryotic translation initiation factor 2 subunit 2</fullName>
    </recommendedName>
    <alternativeName>
        <fullName evidence="5">Eukaryotic translation initiation factor 2 subunit beta</fullName>
    </alternativeName>
</protein>
<evidence type="ECO:0000256" key="1">
    <source>
        <dbReference type="ARBA" id="ARBA00010397"/>
    </source>
</evidence>
<dbReference type="SUPFAM" id="SSF75689">
    <property type="entry name" value="Zinc-binding domain of translation initiation factor 2 beta"/>
    <property type="match status" value="1"/>
</dbReference>
<dbReference type="InterPro" id="IPR016190">
    <property type="entry name" value="Transl_init_fac_IF2/IF5_Zn-bd"/>
</dbReference>